<feature type="repeat" description="ANK" evidence="2">
    <location>
        <begin position="866"/>
        <end position="899"/>
    </location>
</feature>
<evidence type="ECO:0000259" key="4">
    <source>
        <dbReference type="Pfam" id="PF22939"/>
    </source>
</evidence>
<feature type="domain" description="NWD NACHT-NTPase N-terminal" evidence="3">
    <location>
        <begin position="26"/>
        <end position="268"/>
    </location>
</feature>
<feature type="domain" description="DUF7069" evidence="5">
    <location>
        <begin position="554"/>
        <end position="622"/>
    </location>
</feature>
<feature type="domain" description="GPI inositol-deacylase winged helix" evidence="4">
    <location>
        <begin position="642"/>
        <end position="721"/>
    </location>
</feature>
<dbReference type="Pfam" id="PF23239">
    <property type="entry name" value="DUF7069"/>
    <property type="match status" value="1"/>
</dbReference>
<keyword evidence="1" id="KW-0677">Repeat</keyword>
<gene>
    <name evidence="7" type="ORF">G7Y89_g15803</name>
</gene>
<dbReference type="InterPro" id="IPR056884">
    <property type="entry name" value="NPHP3-like_N"/>
</dbReference>
<evidence type="ECO:0000313" key="8">
    <source>
        <dbReference type="Proteomes" id="UP000566819"/>
    </source>
</evidence>
<feature type="domain" description="Nephrocystin 3-like N-terminal" evidence="6">
    <location>
        <begin position="362"/>
        <end position="524"/>
    </location>
</feature>
<keyword evidence="2" id="KW-0040">ANK repeat</keyword>
<dbReference type="Proteomes" id="UP000566819">
    <property type="component" value="Unassembled WGS sequence"/>
</dbReference>
<dbReference type="EMBL" id="JAAMPI010002711">
    <property type="protein sequence ID" value="KAF4609820.1"/>
    <property type="molecule type" value="Genomic_DNA"/>
</dbReference>
<dbReference type="Pfam" id="PF17100">
    <property type="entry name" value="NACHT_N"/>
    <property type="match status" value="1"/>
</dbReference>
<dbReference type="SUPFAM" id="SSF52540">
    <property type="entry name" value="P-loop containing nucleoside triphosphate hydrolases"/>
    <property type="match status" value="1"/>
</dbReference>
<name>A0A8H4QFG6_9HELO</name>
<dbReference type="Gene3D" id="3.40.50.300">
    <property type="entry name" value="P-loop containing nucleotide triphosphate hydrolases"/>
    <property type="match status" value="1"/>
</dbReference>
<dbReference type="OrthoDB" id="163438at2759"/>
<dbReference type="InterPro" id="IPR055497">
    <property type="entry name" value="DUF7069"/>
</dbReference>
<dbReference type="PROSITE" id="PS50088">
    <property type="entry name" value="ANK_REPEAT"/>
    <property type="match status" value="2"/>
</dbReference>
<organism evidence="7 8">
    <name type="scientific">Cudoniella acicularis</name>
    <dbReference type="NCBI Taxonomy" id="354080"/>
    <lineage>
        <taxon>Eukaryota</taxon>
        <taxon>Fungi</taxon>
        <taxon>Dikarya</taxon>
        <taxon>Ascomycota</taxon>
        <taxon>Pezizomycotina</taxon>
        <taxon>Leotiomycetes</taxon>
        <taxon>Helotiales</taxon>
        <taxon>Tricladiaceae</taxon>
        <taxon>Cudoniella</taxon>
    </lineage>
</organism>
<dbReference type="InterPro" id="IPR002110">
    <property type="entry name" value="Ankyrin_rpt"/>
</dbReference>
<dbReference type="Pfam" id="PF22939">
    <property type="entry name" value="WHD_GPIID"/>
    <property type="match status" value="1"/>
</dbReference>
<evidence type="ECO:0000259" key="3">
    <source>
        <dbReference type="Pfam" id="PF17100"/>
    </source>
</evidence>
<dbReference type="SUPFAM" id="SSF48403">
    <property type="entry name" value="Ankyrin repeat"/>
    <property type="match status" value="1"/>
</dbReference>
<dbReference type="Gene3D" id="1.25.40.20">
    <property type="entry name" value="Ankyrin repeat-containing domain"/>
    <property type="match status" value="1"/>
</dbReference>
<dbReference type="InterPro" id="IPR031359">
    <property type="entry name" value="NACHT_N"/>
</dbReference>
<dbReference type="InterPro" id="IPR027417">
    <property type="entry name" value="P-loop_NTPase"/>
</dbReference>
<evidence type="ECO:0000259" key="5">
    <source>
        <dbReference type="Pfam" id="PF23239"/>
    </source>
</evidence>
<dbReference type="Pfam" id="PF24883">
    <property type="entry name" value="NPHP3_N"/>
    <property type="match status" value="1"/>
</dbReference>
<proteinExistence type="predicted"/>
<accession>A0A8H4QFG6</accession>
<dbReference type="PANTHER" id="PTHR10039:SF5">
    <property type="entry name" value="NACHT DOMAIN-CONTAINING PROTEIN"/>
    <property type="match status" value="1"/>
</dbReference>
<protein>
    <recommendedName>
        <fullName evidence="9">NWD NACHT-NTPase N-terminal domain-containing protein</fullName>
    </recommendedName>
</protein>
<reference evidence="7 8" key="1">
    <citation type="submission" date="2020-03" db="EMBL/GenBank/DDBJ databases">
        <title>Draft Genome Sequence of Cudoniella acicularis.</title>
        <authorList>
            <person name="Buettner E."/>
            <person name="Kellner H."/>
        </authorList>
    </citation>
    <scope>NUCLEOTIDE SEQUENCE [LARGE SCALE GENOMIC DNA]</scope>
    <source>
        <strain evidence="7 8">DSM 108380</strain>
    </source>
</reference>
<dbReference type="InterPro" id="IPR054471">
    <property type="entry name" value="GPIID_WHD"/>
</dbReference>
<dbReference type="InterPro" id="IPR036770">
    <property type="entry name" value="Ankyrin_rpt-contain_sf"/>
</dbReference>
<comment type="caution">
    <text evidence="7">The sequence shown here is derived from an EMBL/GenBank/DDBJ whole genome shotgun (WGS) entry which is preliminary data.</text>
</comment>
<dbReference type="PROSITE" id="PS50297">
    <property type="entry name" value="ANK_REP_REGION"/>
    <property type="match status" value="1"/>
</dbReference>
<evidence type="ECO:0008006" key="9">
    <source>
        <dbReference type="Google" id="ProtNLM"/>
    </source>
</evidence>
<dbReference type="PANTHER" id="PTHR10039">
    <property type="entry name" value="AMELOGENIN"/>
    <property type="match status" value="1"/>
</dbReference>
<evidence type="ECO:0000256" key="1">
    <source>
        <dbReference type="ARBA" id="ARBA00022737"/>
    </source>
</evidence>
<keyword evidence="8" id="KW-1185">Reference proteome</keyword>
<feature type="repeat" description="ANK" evidence="2">
    <location>
        <begin position="832"/>
        <end position="865"/>
    </location>
</feature>
<evidence type="ECO:0000259" key="6">
    <source>
        <dbReference type="Pfam" id="PF24883"/>
    </source>
</evidence>
<dbReference type="Pfam" id="PF12796">
    <property type="entry name" value="Ank_2"/>
    <property type="match status" value="1"/>
</dbReference>
<dbReference type="SMART" id="SM00248">
    <property type="entry name" value="ANK"/>
    <property type="match status" value="3"/>
</dbReference>
<dbReference type="AlphaFoldDB" id="A0A8H4QFG6"/>
<sequence length="932" mass="106290">MPLPPPLKPITNPTVTLLVVSPTTAESLWDLAYEALKRGDEKLVEAYEELLLKELVSATDSESNSDTSAQPKTLHKVSNTININARDRREKLEKIIEHGRERMDGKRMECQIAGHKFVVQDQIAQAAELALWAKSFIGEAVKASPEASIAWAGISIILPLLTNPSTAEKANQDGFTYITTRISYYAMLEHLLLRPKQGPASVKEPDDSTAEIKARIVDLYRHILDFQIRSVLRFFQGWFKKFRHDLFKCDWTKMLQTIKEVEKALREDLEPINTASFVNLDKKADESLKTMNNLLSVAEQHLKVAKNQLDISSHQLQVQEQIAKRLFSQDEERCHQLFRLTKGSKNETYEWYKNRVEDAVKGTCQWFLGHEHFKTWLEQDSGPLLASADPGCGKSVLAKYLVDHGLPRTATICYFFFKDQDQNTIKQALCALLHQLFSHKPFLIQHAMPEYSKNGESLVNNTELLWEILERSGRDAKAGPMIFVLDALDECTKTDFEDLIRMLKLSFSDDKIGQSQAKFLLTGRPYEAIISEFRELQGAFPYVHIPGEDESEIISREVNLVITHRINQLVKKKNIRAEIEDHLEQQLVKIPHRTYLWVYLVFDYLNSQDFKKTKKGVESAMEKFPKNVDQVYEKILERSDDQPMVRKALSIILAASTPLTLKEMNVAVNVDQTQQCLEDLDLETIEDFKSRLRSSCGLFVSIYQDKVYLLHQTAREFLLAKSSLLATPSGWQHSITIEQAHGVLAQVCIVYLDFFNSDSEDTNTQDDEYINKHALLDYAAQNWGDNFREANVANDANIISLVLRISDPNYSSWRKWSEIYRISTEFRSVGIDNLTALQLASHFGHQVIVERLLATEGVDVNAKDGSGMTALHWAAMEGHEAVVRLLLSANGIEVNIKDDSEITALHQVAIRGHEAVRYTGRLWEGTKPWYGY</sequence>
<evidence type="ECO:0000256" key="2">
    <source>
        <dbReference type="PROSITE-ProRule" id="PRU00023"/>
    </source>
</evidence>
<evidence type="ECO:0000313" key="7">
    <source>
        <dbReference type="EMBL" id="KAF4609820.1"/>
    </source>
</evidence>